<dbReference type="Proteomes" id="UP000683925">
    <property type="component" value="Unassembled WGS sequence"/>
</dbReference>
<comment type="caution">
    <text evidence="1">The sequence shown here is derived from an EMBL/GenBank/DDBJ whole genome shotgun (WGS) entry which is preliminary data.</text>
</comment>
<dbReference type="EMBL" id="CAJJDP010000011">
    <property type="protein sequence ID" value="CAD8140943.1"/>
    <property type="molecule type" value="Genomic_DNA"/>
</dbReference>
<evidence type="ECO:0000313" key="1">
    <source>
        <dbReference type="EMBL" id="CAD8140943.1"/>
    </source>
</evidence>
<keyword evidence="2" id="KW-1185">Reference proteome</keyword>
<dbReference type="AlphaFoldDB" id="A0A8S1SKG2"/>
<organism evidence="1 2">
    <name type="scientific">Paramecium octaurelia</name>
    <dbReference type="NCBI Taxonomy" id="43137"/>
    <lineage>
        <taxon>Eukaryota</taxon>
        <taxon>Sar</taxon>
        <taxon>Alveolata</taxon>
        <taxon>Ciliophora</taxon>
        <taxon>Intramacronucleata</taxon>
        <taxon>Oligohymenophorea</taxon>
        <taxon>Peniculida</taxon>
        <taxon>Parameciidae</taxon>
        <taxon>Paramecium</taxon>
    </lineage>
</organism>
<gene>
    <name evidence="1" type="ORF">POCTA_138.1.T0120163</name>
</gene>
<protein>
    <submittedName>
        <fullName evidence="1">Uncharacterized protein</fullName>
    </submittedName>
</protein>
<proteinExistence type="predicted"/>
<accession>A0A8S1SKG2</accession>
<name>A0A8S1SKG2_PAROT</name>
<sequence length="146" mass="17053">MKAQLNNIQYEKPIKLRRGIFSKHIICFPQDSIIGRVKSCDTSLRIQNYCKILKQSNENWKIRSTQTQNRNNINLILMKIPRNNLKFLKSPKIVRKKETNILNMESSRMGLMYVQSVKAKSKELRICSSTGLYSIRGKQYVGENET</sequence>
<evidence type="ECO:0000313" key="2">
    <source>
        <dbReference type="Proteomes" id="UP000683925"/>
    </source>
</evidence>
<reference evidence="1" key="1">
    <citation type="submission" date="2021-01" db="EMBL/GenBank/DDBJ databases">
        <authorList>
            <consortium name="Genoscope - CEA"/>
            <person name="William W."/>
        </authorList>
    </citation>
    <scope>NUCLEOTIDE SEQUENCE</scope>
</reference>